<dbReference type="KEGG" id="umr:121103776"/>
<feature type="region of interest" description="Disordered" evidence="1">
    <location>
        <begin position="93"/>
        <end position="127"/>
    </location>
</feature>
<accession>A0A8M1G950</accession>
<evidence type="ECO:0000256" key="1">
    <source>
        <dbReference type="SAM" id="MobiDB-lite"/>
    </source>
</evidence>
<evidence type="ECO:0000313" key="3">
    <source>
        <dbReference type="RefSeq" id="XP_040491187.1"/>
    </source>
</evidence>
<protein>
    <submittedName>
        <fullName evidence="3">Probable pathogenesis-related protein ARB_02861</fullName>
    </submittedName>
</protein>
<dbReference type="Proteomes" id="UP000261680">
    <property type="component" value="Unplaced"/>
</dbReference>
<dbReference type="RefSeq" id="XP_040491187.1">
    <property type="nucleotide sequence ID" value="XM_040635253.1"/>
</dbReference>
<organism evidence="2 3">
    <name type="scientific">Ursus maritimus</name>
    <name type="common">Polar bear</name>
    <name type="synonym">Thalarctos maritimus</name>
    <dbReference type="NCBI Taxonomy" id="29073"/>
    <lineage>
        <taxon>Eukaryota</taxon>
        <taxon>Metazoa</taxon>
        <taxon>Chordata</taxon>
        <taxon>Craniata</taxon>
        <taxon>Vertebrata</taxon>
        <taxon>Euteleostomi</taxon>
        <taxon>Mammalia</taxon>
        <taxon>Eutheria</taxon>
        <taxon>Laurasiatheria</taxon>
        <taxon>Carnivora</taxon>
        <taxon>Caniformia</taxon>
        <taxon>Ursidae</taxon>
        <taxon>Ursus</taxon>
    </lineage>
</organism>
<evidence type="ECO:0000313" key="2">
    <source>
        <dbReference type="Proteomes" id="UP000261680"/>
    </source>
</evidence>
<keyword evidence="2" id="KW-1185">Reference proteome</keyword>
<feature type="compositionally biased region" description="Basic and acidic residues" evidence="1">
    <location>
        <begin position="113"/>
        <end position="127"/>
    </location>
</feature>
<dbReference type="AlphaFoldDB" id="A0A8M1G950"/>
<proteinExistence type="predicted"/>
<reference evidence="3" key="1">
    <citation type="submission" date="2025-08" db="UniProtKB">
        <authorList>
            <consortium name="RefSeq"/>
        </authorList>
    </citation>
    <scope>IDENTIFICATION</scope>
    <source>
        <tissue evidence="3">Whole blood</tissue>
    </source>
</reference>
<gene>
    <name evidence="3" type="primary">LOC121103776</name>
</gene>
<sequence>MRLCWNVVLEKEADAESSFFGFHLLVLQLLSVSPNYFPVCLQVGPDVRGFPQPTCMPCPMDQTLPGFIGCGPPQPPPPWSTCGPPLPLVPPPCGPRSNSETCGAQGDKGGTVPKKDPEKDKDSQFEV</sequence>
<dbReference type="GeneID" id="121103776"/>
<name>A0A8M1G950_URSMA</name>